<dbReference type="AlphaFoldDB" id="D6AG06"/>
<protein>
    <submittedName>
        <fullName evidence="3">Predicted protein</fullName>
    </submittedName>
</protein>
<sequence length="109" mass="11434">MDGRQPGGCRSTTVRRPNLRDISTGRNFPMDGNLYALSAPAADAFADFCGGNAGGPHETCVSLAALPGTDASFVIRDSKPEGAGKELRFTGSELDDFAAGWVRTRGLTL</sequence>
<dbReference type="InterPro" id="IPR007278">
    <property type="entry name" value="DUF397"/>
</dbReference>
<accession>D6AG06</accession>
<reference evidence="4" key="1">
    <citation type="submission" date="2008-10" db="EMBL/GenBank/DDBJ databases">
        <authorList>
            <person name="Molnar K."/>
        </authorList>
    </citation>
    <scope>NUCLEOTIDE SEQUENCE [LARGE SCALE GENOMIC DNA]</scope>
    <source>
        <strain evidence="4">NRRL 15998</strain>
    </source>
</reference>
<dbReference type="Pfam" id="PF04149">
    <property type="entry name" value="DUF397"/>
    <property type="match status" value="1"/>
</dbReference>
<evidence type="ECO:0000259" key="2">
    <source>
        <dbReference type="Pfam" id="PF04149"/>
    </source>
</evidence>
<evidence type="ECO:0000256" key="1">
    <source>
        <dbReference type="SAM" id="MobiDB-lite"/>
    </source>
</evidence>
<dbReference type="Proteomes" id="UP000003986">
    <property type="component" value="Unassembled WGS sequence"/>
</dbReference>
<gene>
    <name evidence="3" type="ORF">SSGG_02204</name>
</gene>
<reference evidence="4" key="2">
    <citation type="submission" date="2008-12" db="EMBL/GenBank/DDBJ databases">
        <title>Annotation of Streptomyces roseosporus strain NRRL 15998.</title>
        <authorList>
            <consortium name="The Broad Institute Genome Sequencing Platform"/>
            <consortium name="Broad Institute Microbial Sequencing Center"/>
            <person name="Fischbach M."/>
            <person name="Ward D."/>
            <person name="Young S."/>
            <person name="Kodira C.D."/>
            <person name="Zeng Q."/>
            <person name="Koehrsen M."/>
            <person name="Godfrey P."/>
            <person name="Alvarado L."/>
            <person name="Berlin A.M."/>
            <person name="Borenstein D."/>
            <person name="Chen Z."/>
            <person name="Engels R."/>
            <person name="Freedman E."/>
            <person name="Gellesch M."/>
            <person name="Goldberg J."/>
            <person name="Griggs A."/>
            <person name="Gujja S."/>
            <person name="Heiman D.I."/>
            <person name="Hepburn T.A."/>
            <person name="Howarth C."/>
            <person name="Jen D."/>
            <person name="Larson L."/>
            <person name="Lewis B."/>
            <person name="Mehta T."/>
            <person name="Park D."/>
            <person name="Pearson M."/>
            <person name="Roberts A."/>
            <person name="Saif S."/>
            <person name="Shea T.D."/>
            <person name="Shenoy N."/>
            <person name="Sisk P."/>
            <person name="Stolte C."/>
            <person name="Sykes S.N."/>
            <person name="Walk T."/>
            <person name="White J."/>
            <person name="Yandava C."/>
            <person name="Straight P."/>
            <person name="Clardy J."/>
            <person name="Hung D."/>
            <person name="Kolter R."/>
            <person name="Mekalanos J."/>
            <person name="Walker S."/>
            <person name="Walsh C.T."/>
            <person name="Wieland B.L.C."/>
            <person name="Ilzarbe M."/>
            <person name="Galagan J."/>
            <person name="Nusbaum C."/>
            <person name="Birren B."/>
        </authorList>
    </citation>
    <scope>NUCLEOTIDE SEQUENCE [LARGE SCALE GENOMIC DNA]</scope>
    <source>
        <strain evidence="4">NRRL 15998</strain>
    </source>
</reference>
<organism evidence="3 4">
    <name type="scientific">Streptomyces filamentosus NRRL 15998</name>
    <dbReference type="NCBI Taxonomy" id="457431"/>
    <lineage>
        <taxon>Bacteria</taxon>
        <taxon>Bacillati</taxon>
        <taxon>Actinomycetota</taxon>
        <taxon>Actinomycetes</taxon>
        <taxon>Kitasatosporales</taxon>
        <taxon>Streptomycetaceae</taxon>
        <taxon>Streptomyces</taxon>
    </lineage>
</organism>
<feature type="region of interest" description="Disordered" evidence="1">
    <location>
        <begin position="1"/>
        <end position="23"/>
    </location>
</feature>
<dbReference type="EMBL" id="DS999644">
    <property type="protein sequence ID" value="EFE74838.2"/>
    <property type="molecule type" value="Genomic_DNA"/>
</dbReference>
<name>D6AG06_STRFL</name>
<proteinExistence type="predicted"/>
<evidence type="ECO:0000313" key="4">
    <source>
        <dbReference type="Proteomes" id="UP000003986"/>
    </source>
</evidence>
<evidence type="ECO:0000313" key="3">
    <source>
        <dbReference type="EMBL" id="EFE74838.2"/>
    </source>
</evidence>
<feature type="domain" description="DUF397" evidence="2">
    <location>
        <begin position="56"/>
        <end position="100"/>
    </location>
</feature>